<dbReference type="Pfam" id="PF10328">
    <property type="entry name" value="7TM_GPCR_Srx"/>
    <property type="match status" value="1"/>
</dbReference>
<reference evidence="3 4" key="2">
    <citation type="submission" date="2018-10" db="EMBL/GenBank/DDBJ databases">
        <authorList>
            <consortium name="Pathogen Informatics"/>
        </authorList>
    </citation>
    <scope>NUCLEOTIDE SEQUENCE [LARGE SCALE GENOMIC DNA]</scope>
</reference>
<dbReference type="InterPro" id="IPR019430">
    <property type="entry name" value="7TM_GPCR_serpentine_rcpt_Srx"/>
</dbReference>
<name>A0A0N4VMU3_ENTVE</name>
<evidence type="ECO:0000313" key="4">
    <source>
        <dbReference type="Proteomes" id="UP000274131"/>
    </source>
</evidence>
<keyword evidence="4" id="KW-1185">Reference proteome</keyword>
<sequence>SFSIFFFFGCICEYFGYGCHYYYEKAVHSFTYSKTYCGKFISMYLEFGINLAFVFFVVIADTLTVIKLKVSSNVSFDFFLFLSTHFPFFFYCFFFFVSLLLITPLGEGQGV</sequence>
<organism evidence="5">
    <name type="scientific">Enterobius vermicularis</name>
    <name type="common">Human pinworm</name>
    <dbReference type="NCBI Taxonomy" id="51028"/>
    <lineage>
        <taxon>Eukaryota</taxon>
        <taxon>Metazoa</taxon>
        <taxon>Ecdysozoa</taxon>
        <taxon>Nematoda</taxon>
        <taxon>Chromadorea</taxon>
        <taxon>Rhabditida</taxon>
        <taxon>Spirurina</taxon>
        <taxon>Oxyuridomorpha</taxon>
        <taxon>Oxyuroidea</taxon>
        <taxon>Oxyuridae</taxon>
        <taxon>Enterobius</taxon>
    </lineage>
</organism>
<feature type="transmembrane region" description="Helical" evidence="1">
    <location>
        <begin position="78"/>
        <end position="102"/>
    </location>
</feature>
<evidence type="ECO:0000313" key="3">
    <source>
        <dbReference type="EMBL" id="VDD96738.1"/>
    </source>
</evidence>
<feature type="transmembrane region" description="Helical" evidence="1">
    <location>
        <begin position="6"/>
        <end position="23"/>
    </location>
</feature>
<dbReference type="EMBL" id="UXUI01012163">
    <property type="protein sequence ID" value="VDD96738.1"/>
    <property type="molecule type" value="Genomic_DNA"/>
</dbReference>
<protein>
    <submittedName>
        <fullName evidence="5">7TM_GPCR_Srx domain-containing protein</fullName>
    </submittedName>
</protein>
<accession>A0A0N4VMU3</accession>
<evidence type="ECO:0000313" key="5">
    <source>
        <dbReference type="WBParaSite" id="EVEC_0001227501-mRNA-1"/>
    </source>
</evidence>
<reference evidence="5" key="1">
    <citation type="submission" date="2017-02" db="UniProtKB">
        <authorList>
            <consortium name="WormBaseParasite"/>
        </authorList>
    </citation>
    <scope>IDENTIFICATION</scope>
</reference>
<keyword evidence="1" id="KW-0812">Transmembrane</keyword>
<keyword evidence="1" id="KW-1133">Transmembrane helix</keyword>
<evidence type="ECO:0000259" key="2">
    <source>
        <dbReference type="Pfam" id="PF10328"/>
    </source>
</evidence>
<gene>
    <name evidence="3" type="ORF">EVEC_LOCUS11489</name>
</gene>
<keyword evidence="1" id="KW-0472">Membrane</keyword>
<dbReference type="Proteomes" id="UP000274131">
    <property type="component" value="Unassembled WGS sequence"/>
</dbReference>
<evidence type="ECO:0000256" key="1">
    <source>
        <dbReference type="SAM" id="Phobius"/>
    </source>
</evidence>
<dbReference type="AlphaFoldDB" id="A0A0N4VMU3"/>
<proteinExistence type="predicted"/>
<feature type="domain" description="7TM GPCR serpentine receptor class x (Srx)" evidence="2">
    <location>
        <begin position="4"/>
        <end position="73"/>
    </location>
</feature>
<dbReference type="WBParaSite" id="EVEC_0001227501-mRNA-1">
    <property type="protein sequence ID" value="EVEC_0001227501-mRNA-1"/>
    <property type="gene ID" value="EVEC_0001227501"/>
</dbReference>
<feature type="transmembrane region" description="Helical" evidence="1">
    <location>
        <begin position="44"/>
        <end position="66"/>
    </location>
</feature>